<dbReference type="Gene3D" id="1.20.1280.290">
    <property type="match status" value="2"/>
</dbReference>
<evidence type="ECO:0000313" key="7">
    <source>
        <dbReference type="EMBL" id="CAB5024180.1"/>
    </source>
</evidence>
<dbReference type="EMBL" id="CAFBPU010000006">
    <property type="protein sequence ID" value="CAB5024180.1"/>
    <property type="molecule type" value="Genomic_DNA"/>
</dbReference>
<keyword evidence="2 5" id="KW-0812">Transmembrane</keyword>
<dbReference type="EMBL" id="CAFBND010000069">
    <property type="protein sequence ID" value="CAB4949376.1"/>
    <property type="molecule type" value="Genomic_DNA"/>
</dbReference>
<feature type="transmembrane region" description="Helical" evidence="5">
    <location>
        <begin position="149"/>
        <end position="170"/>
    </location>
</feature>
<name>A0A6J7R654_9ZZZZ</name>
<dbReference type="GO" id="GO:0016020">
    <property type="term" value="C:membrane"/>
    <property type="evidence" value="ECO:0007669"/>
    <property type="project" value="UniProtKB-SubCell"/>
</dbReference>
<proteinExistence type="predicted"/>
<evidence type="ECO:0000256" key="1">
    <source>
        <dbReference type="ARBA" id="ARBA00004141"/>
    </source>
</evidence>
<dbReference type="AlphaFoldDB" id="A0A6J7R654"/>
<feature type="transmembrane region" description="Helical" evidence="5">
    <location>
        <begin position="67"/>
        <end position="84"/>
    </location>
</feature>
<comment type="subcellular location">
    <subcellularLocation>
        <location evidence="1">Membrane</location>
        <topology evidence="1">Multi-pass membrane protein</topology>
    </subcellularLocation>
</comment>
<evidence type="ECO:0000256" key="5">
    <source>
        <dbReference type="SAM" id="Phobius"/>
    </source>
</evidence>
<organism evidence="7">
    <name type="scientific">freshwater metagenome</name>
    <dbReference type="NCBI Taxonomy" id="449393"/>
    <lineage>
        <taxon>unclassified sequences</taxon>
        <taxon>metagenomes</taxon>
        <taxon>ecological metagenomes</taxon>
    </lineage>
</organism>
<dbReference type="InterPro" id="IPR006603">
    <property type="entry name" value="PQ-loop_rpt"/>
</dbReference>
<sequence>MSWSSSVAVASGIVALVLTLVMTLPQTWMIWRDRSSTGVSAGTWALFFLSFSLWIGYDFRIDDSVNLVANVLAAASAGLLTVVIEGVTVGRTRRGALLLLGLVASGLLLMAFGRFGPMFILSVLLPAAALGRMPQVLRSLRTWRAVGASEVSVTTWWLGVGSGVAWIVHGALQPDVLIILTAVTSTVLSAAVLTFEYSARRARAVLAPA</sequence>
<feature type="transmembrane region" description="Helical" evidence="5">
    <location>
        <begin position="36"/>
        <end position="55"/>
    </location>
</feature>
<feature type="transmembrane region" description="Helical" evidence="5">
    <location>
        <begin position="176"/>
        <end position="195"/>
    </location>
</feature>
<accession>A0A6J7R654</accession>
<feature type="transmembrane region" description="Helical" evidence="5">
    <location>
        <begin position="6"/>
        <end position="24"/>
    </location>
</feature>
<protein>
    <submittedName>
        <fullName evidence="7">Unannotated protein</fullName>
    </submittedName>
</protein>
<gene>
    <name evidence="6" type="ORF">UFOPK3752_01556</name>
    <name evidence="7" type="ORF">UFOPK4150_00426</name>
</gene>
<evidence type="ECO:0000256" key="4">
    <source>
        <dbReference type="ARBA" id="ARBA00023136"/>
    </source>
</evidence>
<dbReference type="Pfam" id="PF04193">
    <property type="entry name" value="PQ-loop"/>
    <property type="match status" value="1"/>
</dbReference>
<keyword evidence="4 5" id="KW-0472">Membrane</keyword>
<evidence type="ECO:0000256" key="2">
    <source>
        <dbReference type="ARBA" id="ARBA00022692"/>
    </source>
</evidence>
<keyword evidence="3 5" id="KW-1133">Transmembrane helix</keyword>
<evidence type="ECO:0000256" key="3">
    <source>
        <dbReference type="ARBA" id="ARBA00022989"/>
    </source>
</evidence>
<reference evidence="7" key="1">
    <citation type="submission" date="2020-05" db="EMBL/GenBank/DDBJ databases">
        <authorList>
            <person name="Chiriac C."/>
            <person name="Salcher M."/>
            <person name="Ghai R."/>
            <person name="Kavagutti S V."/>
        </authorList>
    </citation>
    <scope>NUCLEOTIDE SEQUENCE</scope>
</reference>
<evidence type="ECO:0000313" key="6">
    <source>
        <dbReference type="EMBL" id="CAB4949376.1"/>
    </source>
</evidence>